<evidence type="ECO:0000256" key="1">
    <source>
        <dbReference type="ARBA" id="ARBA00022679"/>
    </source>
</evidence>
<feature type="binding site" evidence="3">
    <location>
        <position position="508"/>
    </location>
    <ligand>
        <name>substrate</name>
    </ligand>
</feature>
<feature type="binding site" evidence="3">
    <location>
        <position position="505"/>
    </location>
    <ligand>
        <name>substrate</name>
    </ligand>
</feature>
<comment type="caution">
    <text evidence="7">The sequence shown here is derived from an EMBL/GenBank/DDBJ whole genome shotgun (WGS) entry which is preliminary data.</text>
</comment>
<dbReference type="HAMAP" id="MF_01121">
    <property type="entry name" value="Sirtuin_ClassIII"/>
    <property type="match status" value="1"/>
</dbReference>
<feature type="binding site" evidence="3">
    <location>
        <begin position="678"/>
        <end position="680"/>
    </location>
    <ligand>
        <name>NAD(+)</name>
        <dbReference type="ChEBI" id="CHEBI:57540"/>
    </ligand>
</feature>
<dbReference type="EC" id="2.3.1.-" evidence="3"/>
<dbReference type="GO" id="GO:0070403">
    <property type="term" value="F:NAD+ binding"/>
    <property type="evidence" value="ECO:0007669"/>
    <property type="project" value="UniProtKB-UniRule"/>
</dbReference>
<feature type="binding site" evidence="3 4">
    <location>
        <position position="569"/>
    </location>
    <ligand>
        <name>Zn(2+)</name>
        <dbReference type="ChEBI" id="CHEBI:29105"/>
    </ligand>
</feature>
<feature type="binding site" evidence="3">
    <location>
        <begin position="461"/>
        <end position="480"/>
    </location>
    <ligand>
        <name>NAD(+)</name>
        <dbReference type="ChEBI" id="CHEBI:57540"/>
    </ligand>
</feature>
<name>A0A8S2H038_9BILA</name>
<evidence type="ECO:0000259" key="5">
    <source>
        <dbReference type="PROSITE" id="PS50305"/>
    </source>
</evidence>
<accession>A0A8S2H038</accession>
<protein>
    <recommendedName>
        <fullName evidence="3">NAD-dependent protein deacylase</fullName>
        <ecNumber evidence="3">2.3.1.-</ecNumber>
    </recommendedName>
    <alternativeName>
        <fullName evidence="3">Regulatory protein SIR2 homolog 5</fullName>
    </alternativeName>
</protein>
<dbReference type="Proteomes" id="UP000682733">
    <property type="component" value="Unassembled WGS sequence"/>
</dbReference>
<dbReference type="GO" id="GO:0005634">
    <property type="term" value="C:nucleus"/>
    <property type="evidence" value="ECO:0007669"/>
    <property type="project" value="TreeGrafter"/>
</dbReference>
<comment type="catalytic activity">
    <reaction evidence="3">
        <text>N(6)-succinyl-L-lysyl-[protein] + NAD(+) + H2O = 2''-O-succinyl-ADP-D-ribose + nicotinamide + L-lysyl-[protein]</text>
        <dbReference type="Rhea" id="RHEA:47668"/>
        <dbReference type="Rhea" id="RHEA-COMP:9752"/>
        <dbReference type="Rhea" id="RHEA-COMP:11877"/>
        <dbReference type="ChEBI" id="CHEBI:15377"/>
        <dbReference type="ChEBI" id="CHEBI:17154"/>
        <dbReference type="ChEBI" id="CHEBI:29969"/>
        <dbReference type="ChEBI" id="CHEBI:57540"/>
        <dbReference type="ChEBI" id="CHEBI:87830"/>
        <dbReference type="ChEBI" id="CHEBI:87832"/>
    </reaction>
</comment>
<dbReference type="AlphaFoldDB" id="A0A8S2H038"/>
<evidence type="ECO:0000313" key="7">
    <source>
        <dbReference type="EMBL" id="CAF3584320.1"/>
    </source>
</evidence>
<reference evidence="7" key="1">
    <citation type="submission" date="2021-02" db="EMBL/GenBank/DDBJ databases">
        <authorList>
            <person name="Nowell W R."/>
        </authorList>
    </citation>
    <scope>NUCLEOTIDE SEQUENCE</scope>
</reference>
<comment type="function">
    <text evidence="3">NAD-dependent lysine demalonylase, desuccinylase and deglutarylase that specifically removes malonyl, succinyl and glutaryl groups on target proteins. Has weak NAD-dependent protein deacetylase activity; however this activity may not be physiologically relevant in vivo.</text>
</comment>
<feature type="binding site" evidence="4">
    <location>
        <position position="615"/>
    </location>
    <ligand>
        <name>Zn(2+)</name>
        <dbReference type="ChEBI" id="CHEBI:29105"/>
    </ligand>
</feature>
<feature type="active site" description="Proton acceptor" evidence="3 4">
    <location>
        <position position="561"/>
    </location>
</feature>
<dbReference type="GO" id="GO:0036054">
    <property type="term" value="F:protein-malonyllysine demalonylase activity"/>
    <property type="evidence" value="ECO:0007669"/>
    <property type="project" value="UniProtKB-UniRule"/>
</dbReference>
<feature type="binding site" evidence="3">
    <location>
        <position position="696"/>
    </location>
    <ligand>
        <name>NAD(+)</name>
        <dbReference type="ChEBI" id="CHEBI:57540"/>
    </ligand>
</feature>
<gene>
    <name evidence="6" type="ORF">OVA965_LOCUS4647</name>
    <name evidence="7" type="ORF">TMI583_LOCUS4643</name>
</gene>
<feature type="binding site" evidence="3">
    <location>
        <begin position="652"/>
        <end position="654"/>
    </location>
    <ligand>
        <name>NAD(+)</name>
        <dbReference type="ChEBI" id="CHEBI:57540"/>
    </ligand>
</feature>
<comment type="subcellular location">
    <subcellularLocation>
        <location evidence="3">Mitochondrion</location>
    </subcellularLocation>
</comment>
<dbReference type="EMBL" id="CAJOBA010001238">
    <property type="protein sequence ID" value="CAF3584320.1"/>
    <property type="molecule type" value="Genomic_DNA"/>
</dbReference>
<dbReference type="GO" id="GO:0008270">
    <property type="term" value="F:zinc ion binding"/>
    <property type="evidence" value="ECO:0007669"/>
    <property type="project" value="UniProtKB-UniRule"/>
</dbReference>
<comment type="domain">
    <text evidence="3">In contrast to class I sirtuins, class III sirtuins have only weak deacetylase activity. Difference in substrate specificity is probably due to a larger hydrophobic pocket with 2 residues (Tyr-505 and Arg-508) that bind to malonylated and succinylated substrates and define the specificity.</text>
</comment>
<dbReference type="Proteomes" id="UP000677228">
    <property type="component" value="Unassembled WGS sequence"/>
</dbReference>
<evidence type="ECO:0000256" key="3">
    <source>
        <dbReference type="HAMAP-Rule" id="MF_03160"/>
    </source>
</evidence>
<keyword evidence="1 3" id="KW-0808">Transferase</keyword>
<comment type="caution">
    <text evidence="3">Lacks conserved residue(s) required for the propagation of feature annotation.</text>
</comment>
<feature type="binding site" evidence="3 4">
    <location>
        <position position="612"/>
    </location>
    <ligand>
        <name>Zn(2+)</name>
        <dbReference type="ChEBI" id="CHEBI:29105"/>
    </ligand>
</feature>
<sequence length="706" mass="79638">MVLLIILRDYYAAVTHTFDFSSQMPSKFASMFSMSWFGLGLNDPQGPGSDSYTNHWNVGPLSSCVSGTNPSICSTDYTSSPQRQISSKYRPLLGIYSSSGKDTESASRIDLMLSTIRSSCNTGARLDAWCIQLESIQLSSKYVQNPSMNIEIPYQTFLSFHRRAQAANLQNVIIPGYDSTWLYSFSTYFGLGKCDNSDVNNSRSICLNITIADFIDIVNMAYSYTSSTYFVNSKPVLFIYTSSGGNFLTLSEWTQIFSAVRQKANRDFYTVSTSNLFQEFDAVAPWINYDAWSMTNSTLPLYNRTIQWMNLMYSQLFISVNNYPGRAILGGLTPGFDDYTQGWGACTTRTIPRDTILLQAQFDYFKKQNINRMFLFTWDDYQEGSIFEPDIVNGTWALVTFRQLVGKYFGEEDNSLDEQKLISQWTKYPQIRNCTTIQPSSNLDEFHSLLSKSKSIVVLTGAGVSAESGVPTFRGEGGLWRKYQATDLATSQAFHKNPSLVWEFYHYRRELVQTKHPNPAHYALVEAEKRFKSEGKHFCLITQNVDGLHHRAGSENLLEMHGNLFYVRCTNEKCQKIEENHDSPICDALKDKGAPNPDTKSAEIPVEKLPRCKHCSSLLRPHIVWFGEALWPDVLEKIENEQEKCDLFIVIGTSAVVYPAAGYAVKQSARGVPVVEVNIEETPSTGVSTFHFKGPAGELVPKMLLL</sequence>
<feature type="binding site" evidence="4">
    <location>
        <position position="574"/>
    </location>
    <ligand>
        <name>Zn(2+)</name>
        <dbReference type="ChEBI" id="CHEBI:29105"/>
    </ligand>
</feature>
<comment type="cofactor">
    <cofactor evidence="3">
        <name>Zn(2+)</name>
        <dbReference type="ChEBI" id="CHEBI:29105"/>
    </cofactor>
    <text evidence="3">Binds 1 zinc ion per subunit.</text>
</comment>
<dbReference type="GO" id="GO:0017136">
    <property type="term" value="F:histone deacetylase activity, NAD-dependent"/>
    <property type="evidence" value="ECO:0007669"/>
    <property type="project" value="TreeGrafter"/>
</dbReference>
<dbReference type="Pfam" id="PF02146">
    <property type="entry name" value="SIR2"/>
    <property type="match status" value="1"/>
</dbReference>
<dbReference type="InterPro" id="IPR050134">
    <property type="entry name" value="NAD-dep_sirtuin_deacylases"/>
</dbReference>
<comment type="similarity">
    <text evidence="3">Belongs to the sirtuin family. Class III subfamily.</text>
</comment>
<keyword evidence="2 3" id="KW-0520">NAD</keyword>
<dbReference type="InterPro" id="IPR027546">
    <property type="entry name" value="Sirtuin_class_III"/>
</dbReference>
<dbReference type="PANTHER" id="PTHR11085:SF10">
    <property type="entry name" value="NAD-DEPENDENT PROTEIN DEACYLASE SIRTUIN-5, MITOCHONDRIAL-RELATED"/>
    <property type="match status" value="1"/>
</dbReference>
<dbReference type="InterPro" id="IPR026590">
    <property type="entry name" value="Ssirtuin_cat_dom"/>
</dbReference>
<evidence type="ECO:0000313" key="6">
    <source>
        <dbReference type="EMBL" id="CAF0801043.1"/>
    </source>
</evidence>
<dbReference type="InterPro" id="IPR026591">
    <property type="entry name" value="Sirtuin_cat_small_dom_sf"/>
</dbReference>
<dbReference type="InterPro" id="IPR003000">
    <property type="entry name" value="Sirtuin"/>
</dbReference>
<feature type="domain" description="Deacetylase sirtuin-type" evidence="5">
    <location>
        <begin position="436"/>
        <end position="706"/>
    </location>
</feature>
<evidence type="ECO:0000256" key="2">
    <source>
        <dbReference type="ARBA" id="ARBA00023027"/>
    </source>
</evidence>
<dbReference type="GO" id="GO:0005739">
    <property type="term" value="C:mitochondrion"/>
    <property type="evidence" value="ECO:0007669"/>
    <property type="project" value="UniProtKB-SubCell"/>
</dbReference>
<feature type="binding site" evidence="3">
    <location>
        <begin position="543"/>
        <end position="546"/>
    </location>
    <ligand>
        <name>NAD(+)</name>
        <dbReference type="ChEBI" id="CHEBI:57540"/>
    </ligand>
</feature>
<dbReference type="NCBIfam" id="NF001753">
    <property type="entry name" value="PRK00481.1-3"/>
    <property type="match status" value="1"/>
</dbReference>
<comment type="catalytic activity">
    <reaction evidence="3">
        <text>N(6)-glutaryl-L-lysyl-[protein] + NAD(+) + H2O = 2''-O-glutaryl-ADP-D-ribose + nicotinamide + L-lysyl-[protein]</text>
        <dbReference type="Rhea" id="RHEA:47664"/>
        <dbReference type="Rhea" id="RHEA-COMP:9752"/>
        <dbReference type="Rhea" id="RHEA-COMP:11875"/>
        <dbReference type="ChEBI" id="CHEBI:15377"/>
        <dbReference type="ChEBI" id="CHEBI:17154"/>
        <dbReference type="ChEBI" id="CHEBI:29969"/>
        <dbReference type="ChEBI" id="CHEBI:57540"/>
        <dbReference type="ChEBI" id="CHEBI:87828"/>
        <dbReference type="ChEBI" id="CHEBI:87829"/>
    </reaction>
</comment>
<dbReference type="InterPro" id="IPR029035">
    <property type="entry name" value="DHS-like_NAD/FAD-binding_dom"/>
</dbReference>
<dbReference type="Gene3D" id="3.20.20.80">
    <property type="entry name" value="Glycosidases"/>
    <property type="match status" value="1"/>
</dbReference>
<evidence type="ECO:0000256" key="4">
    <source>
        <dbReference type="PROSITE-ProRule" id="PRU00236"/>
    </source>
</evidence>
<keyword evidence="3" id="KW-0496">Mitochondrion</keyword>
<organism evidence="7 8">
    <name type="scientific">Didymodactylos carnosus</name>
    <dbReference type="NCBI Taxonomy" id="1234261"/>
    <lineage>
        <taxon>Eukaryota</taxon>
        <taxon>Metazoa</taxon>
        <taxon>Spiralia</taxon>
        <taxon>Gnathifera</taxon>
        <taxon>Rotifera</taxon>
        <taxon>Eurotatoria</taxon>
        <taxon>Bdelloidea</taxon>
        <taxon>Philodinida</taxon>
        <taxon>Philodinidae</taxon>
        <taxon>Didymodactylos</taxon>
    </lineage>
</organism>
<dbReference type="Gene3D" id="3.40.50.1220">
    <property type="entry name" value="TPP-binding domain"/>
    <property type="match status" value="1"/>
</dbReference>
<dbReference type="CDD" id="cd01412">
    <property type="entry name" value="SIRT5_Af1_CobB"/>
    <property type="match status" value="1"/>
</dbReference>
<dbReference type="GO" id="GO:0036055">
    <property type="term" value="F:protein-succinyllysine desuccinylase activity"/>
    <property type="evidence" value="ECO:0007669"/>
    <property type="project" value="UniProtKB-UniRule"/>
</dbReference>
<comment type="catalytic activity">
    <reaction evidence="3">
        <text>N(6)-malonyl-L-lysyl-[protein] + NAD(+) + H2O = 2''-O-malonyl-ADP-D-ribose + nicotinamide + L-lysyl-[protein]</text>
        <dbReference type="Rhea" id="RHEA:47672"/>
        <dbReference type="Rhea" id="RHEA-COMP:9752"/>
        <dbReference type="Rhea" id="RHEA-COMP:11878"/>
        <dbReference type="ChEBI" id="CHEBI:15377"/>
        <dbReference type="ChEBI" id="CHEBI:17154"/>
        <dbReference type="ChEBI" id="CHEBI:29969"/>
        <dbReference type="ChEBI" id="CHEBI:57540"/>
        <dbReference type="ChEBI" id="CHEBI:87831"/>
        <dbReference type="ChEBI" id="CHEBI:87833"/>
    </reaction>
</comment>
<evidence type="ECO:0000313" key="8">
    <source>
        <dbReference type="Proteomes" id="UP000682733"/>
    </source>
</evidence>
<dbReference type="PROSITE" id="PS50305">
    <property type="entry name" value="SIRTUIN"/>
    <property type="match status" value="1"/>
</dbReference>
<dbReference type="PANTHER" id="PTHR11085">
    <property type="entry name" value="NAD-DEPENDENT PROTEIN DEACYLASE SIRTUIN-5, MITOCHONDRIAL-RELATED"/>
    <property type="match status" value="1"/>
</dbReference>
<keyword evidence="3 4" id="KW-0479">Metal-binding</keyword>
<dbReference type="Gene3D" id="3.30.1600.10">
    <property type="entry name" value="SIR2/SIRT2 'Small Domain"/>
    <property type="match status" value="1"/>
</dbReference>
<dbReference type="SUPFAM" id="SSF52467">
    <property type="entry name" value="DHS-like NAD/FAD-binding domain"/>
    <property type="match status" value="1"/>
</dbReference>
<keyword evidence="3 4" id="KW-0862">Zinc</keyword>
<proteinExistence type="inferred from homology"/>
<dbReference type="EMBL" id="CAJNOK010001239">
    <property type="protein sequence ID" value="CAF0801043.1"/>
    <property type="molecule type" value="Genomic_DNA"/>
</dbReference>